<dbReference type="InterPro" id="IPR011990">
    <property type="entry name" value="TPR-like_helical_dom_sf"/>
</dbReference>
<reference evidence="2" key="1">
    <citation type="submission" date="2024-07" db="EMBL/GenBank/DDBJ databases">
        <authorList>
            <person name="Yu S.T."/>
        </authorList>
    </citation>
    <scope>NUCLEOTIDE SEQUENCE</scope>
    <source>
        <strain evidence="2">R44</strain>
    </source>
</reference>
<evidence type="ECO:0008006" key="3">
    <source>
        <dbReference type="Google" id="ProtNLM"/>
    </source>
</evidence>
<feature type="region of interest" description="Disordered" evidence="1">
    <location>
        <begin position="1"/>
        <end position="30"/>
    </location>
</feature>
<proteinExistence type="predicted"/>
<dbReference type="RefSeq" id="WP_369142840.1">
    <property type="nucleotide sequence ID" value="NZ_CP163444.1"/>
</dbReference>
<feature type="region of interest" description="Disordered" evidence="1">
    <location>
        <begin position="522"/>
        <end position="544"/>
    </location>
</feature>
<accession>A0AB39SRY8</accession>
<sequence>MSSRSPDAFRLGAPPYDRGHGDGGEPEDPHELLQRARRLTADGHPSAGGAWERAATALRRAGGSLTPGDHAHALDATALDCRGRALPAAGPLFSRAADLHERAGQRGEAVVSRARALLTGPEPGATVCAGLAVLGERATALHAAGQATAAETATVLLLRCRARADLLDTGPDPVAEAAALRAELVRLTAFAAPHRAAPAVLGVLAEARALLGRVTAPDDPVAALGLLRSAAADHHAGGGLRPAAESGLLLAGVLRATGAHREATAVLRAALGPAACATPPRGADRARLCLALARTLAGASAEPAGDGEVLALLGEAVRHADAPAGDRRLSTLARLALGIARAERGRWREATAVLAEVLSGRAGDGDGAARVRARAWLAYCALCLGEPARAAREFARAAAEVRRWGDRRHGAALSRLTAHALGAAGSPEKAARAYERAADLWRSVDDHASAASALRARARQVRRVWGAAAAEAVEEEALREAGRGRPGDGDGEPGGARAWLRALPEPYGPPGRYQVDVYGEVGGTGPGGRRRTEEQGVTRVQGCV</sequence>
<feature type="compositionally biased region" description="Basic and acidic residues" evidence="1">
    <location>
        <begin position="17"/>
        <end position="30"/>
    </location>
</feature>
<dbReference type="AlphaFoldDB" id="A0AB39SRY8"/>
<evidence type="ECO:0000256" key="1">
    <source>
        <dbReference type="SAM" id="MobiDB-lite"/>
    </source>
</evidence>
<protein>
    <recommendedName>
        <fullName evidence="3">Tetratricopeptide repeat protein</fullName>
    </recommendedName>
</protein>
<name>A0AB39SRY8_9ACTN</name>
<feature type="compositionally biased region" description="Basic and acidic residues" evidence="1">
    <location>
        <begin position="476"/>
        <end position="488"/>
    </location>
</feature>
<dbReference type="Gene3D" id="1.25.40.10">
    <property type="entry name" value="Tetratricopeptide repeat domain"/>
    <property type="match status" value="1"/>
</dbReference>
<dbReference type="SUPFAM" id="SSF48452">
    <property type="entry name" value="TPR-like"/>
    <property type="match status" value="1"/>
</dbReference>
<evidence type="ECO:0000313" key="2">
    <source>
        <dbReference type="EMBL" id="XDQ70096.1"/>
    </source>
</evidence>
<dbReference type="EMBL" id="CP163444">
    <property type="protein sequence ID" value="XDQ70096.1"/>
    <property type="molecule type" value="Genomic_DNA"/>
</dbReference>
<feature type="region of interest" description="Disordered" evidence="1">
    <location>
        <begin position="475"/>
        <end position="496"/>
    </location>
</feature>
<gene>
    <name evidence="2" type="ORF">AB5J54_05955</name>
</gene>
<organism evidence="2">
    <name type="scientific">Streptomyces sp. R44</name>
    <dbReference type="NCBI Taxonomy" id="3238633"/>
    <lineage>
        <taxon>Bacteria</taxon>
        <taxon>Bacillati</taxon>
        <taxon>Actinomycetota</taxon>
        <taxon>Actinomycetes</taxon>
        <taxon>Kitasatosporales</taxon>
        <taxon>Streptomycetaceae</taxon>
        <taxon>Streptomyces</taxon>
    </lineage>
</organism>